<dbReference type="PANTHER" id="PTHR45436:SF5">
    <property type="entry name" value="SENSOR HISTIDINE KINASE TRCS"/>
    <property type="match status" value="1"/>
</dbReference>
<accession>A0A9Y2IP29</accession>
<keyword evidence="6 11" id="KW-0812">Transmembrane</keyword>
<keyword evidence="15" id="KW-1185">Reference proteome</keyword>
<sequence length="426" mass="44532">MRRRIVLTTVLAALVAIGLFGVPLAVAVARYFVTAERAELERAADSYALDVSGDILRHRTPDRTPSTEDPTAVAVYSPQGALLAGAGPATLAQAGEAAGADGVVAADTDDDLVVIVPLDDDGTVVALVRAATTRTEVYWHTGLTWLGMAGLAVVALLSAYLVARRQARRLARPLEKLSATARDLGDGDFSIRADRAGIPEIDSVGESLDSTAVRLDDLLARERAFSADASHQLRTPLAGLRLQLEAALENPKADLRDVVKAGVATTGRLDRTVTDLLALARDTPPVREATAAADELAAIGLEWAPALAGHGRGLVLTVEPVVAGAQLSGPVLRQIMTVLLDNALRHGAGAVTVTARDAGDVLAVDVADEGEGITPDTDVFHRRSPGARGTGIGLALARRLAEAEGGRLRVTRPRPPVFTLLLPLEP</sequence>
<dbReference type="Gene3D" id="6.10.340.10">
    <property type="match status" value="1"/>
</dbReference>
<dbReference type="SMART" id="SM00304">
    <property type="entry name" value="HAMP"/>
    <property type="match status" value="1"/>
</dbReference>
<dbReference type="Proteomes" id="UP001236014">
    <property type="component" value="Chromosome"/>
</dbReference>
<evidence type="ECO:0000256" key="6">
    <source>
        <dbReference type="ARBA" id="ARBA00022692"/>
    </source>
</evidence>
<reference evidence="14 15" key="1">
    <citation type="submission" date="2023-06" db="EMBL/GenBank/DDBJ databases">
        <authorList>
            <person name="Oyuntsetseg B."/>
            <person name="Kim S.B."/>
        </authorList>
    </citation>
    <scope>NUCLEOTIDE SEQUENCE [LARGE SCALE GENOMIC DNA]</scope>
    <source>
        <strain evidence="14 15">2-15</strain>
    </source>
</reference>
<dbReference type="RefSeq" id="WP_285973472.1">
    <property type="nucleotide sequence ID" value="NZ_CP127294.1"/>
</dbReference>
<dbReference type="CDD" id="cd00082">
    <property type="entry name" value="HisKA"/>
    <property type="match status" value="1"/>
</dbReference>
<evidence type="ECO:0000313" key="15">
    <source>
        <dbReference type="Proteomes" id="UP001236014"/>
    </source>
</evidence>
<dbReference type="InterPro" id="IPR036890">
    <property type="entry name" value="HATPase_C_sf"/>
</dbReference>
<dbReference type="Gene3D" id="3.30.565.10">
    <property type="entry name" value="Histidine kinase-like ATPase, C-terminal domain"/>
    <property type="match status" value="1"/>
</dbReference>
<evidence type="ECO:0000256" key="11">
    <source>
        <dbReference type="SAM" id="Phobius"/>
    </source>
</evidence>
<dbReference type="Pfam" id="PF00672">
    <property type="entry name" value="HAMP"/>
    <property type="match status" value="1"/>
</dbReference>
<organism evidence="14 15">
    <name type="scientific">Amycolatopsis carbonis</name>
    <dbReference type="NCBI Taxonomy" id="715471"/>
    <lineage>
        <taxon>Bacteria</taxon>
        <taxon>Bacillati</taxon>
        <taxon>Actinomycetota</taxon>
        <taxon>Actinomycetes</taxon>
        <taxon>Pseudonocardiales</taxon>
        <taxon>Pseudonocardiaceae</taxon>
        <taxon>Amycolatopsis</taxon>
    </lineage>
</organism>
<keyword evidence="10 11" id="KW-0472">Membrane</keyword>
<evidence type="ECO:0000259" key="12">
    <source>
        <dbReference type="PROSITE" id="PS50109"/>
    </source>
</evidence>
<dbReference type="KEGG" id="acab:QRX50_20130"/>
<dbReference type="InterPro" id="IPR036097">
    <property type="entry name" value="HisK_dim/P_sf"/>
</dbReference>
<evidence type="ECO:0000256" key="8">
    <source>
        <dbReference type="ARBA" id="ARBA00022989"/>
    </source>
</evidence>
<keyword evidence="7 14" id="KW-0418">Kinase</keyword>
<dbReference type="SUPFAM" id="SSF47384">
    <property type="entry name" value="Homodimeric domain of signal transducing histidine kinase"/>
    <property type="match status" value="1"/>
</dbReference>
<dbReference type="SMART" id="SM00387">
    <property type="entry name" value="HATPase_c"/>
    <property type="match status" value="1"/>
</dbReference>
<dbReference type="InterPro" id="IPR004358">
    <property type="entry name" value="Sig_transdc_His_kin-like_C"/>
</dbReference>
<keyword evidence="8 11" id="KW-1133">Transmembrane helix</keyword>
<comment type="subcellular location">
    <subcellularLocation>
        <location evidence="2">Cell membrane</location>
    </subcellularLocation>
</comment>
<keyword evidence="5" id="KW-0808">Transferase</keyword>
<feature type="domain" description="HAMP" evidence="13">
    <location>
        <begin position="168"/>
        <end position="220"/>
    </location>
</feature>
<dbReference type="InterPro" id="IPR003661">
    <property type="entry name" value="HisK_dim/P_dom"/>
</dbReference>
<evidence type="ECO:0000256" key="5">
    <source>
        <dbReference type="ARBA" id="ARBA00022679"/>
    </source>
</evidence>
<dbReference type="AlphaFoldDB" id="A0A9Y2IP29"/>
<dbReference type="InterPro" id="IPR003660">
    <property type="entry name" value="HAMP_dom"/>
</dbReference>
<evidence type="ECO:0000256" key="2">
    <source>
        <dbReference type="ARBA" id="ARBA00004236"/>
    </source>
</evidence>
<evidence type="ECO:0000256" key="9">
    <source>
        <dbReference type="ARBA" id="ARBA00023012"/>
    </source>
</evidence>
<dbReference type="InterPro" id="IPR050428">
    <property type="entry name" value="TCS_sensor_his_kinase"/>
</dbReference>
<dbReference type="GO" id="GO:0005886">
    <property type="term" value="C:plasma membrane"/>
    <property type="evidence" value="ECO:0007669"/>
    <property type="project" value="UniProtKB-SubCell"/>
</dbReference>
<dbReference type="InterPro" id="IPR005467">
    <property type="entry name" value="His_kinase_dom"/>
</dbReference>
<dbReference type="SUPFAM" id="SSF55874">
    <property type="entry name" value="ATPase domain of HSP90 chaperone/DNA topoisomerase II/histidine kinase"/>
    <property type="match status" value="1"/>
</dbReference>
<dbReference type="EMBL" id="CP127294">
    <property type="protein sequence ID" value="WIX82909.1"/>
    <property type="molecule type" value="Genomic_DNA"/>
</dbReference>
<evidence type="ECO:0000259" key="13">
    <source>
        <dbReference type="PROSITE" id="PS50885"/>
    </source>
</evidence>
<dbReference type="PROSITE" id="PS50885">
    <property type="entry name" value="HAMP"/>
    <property type="match status" value="1"/>
</dbReference>
<evidence type="ECO:0000256" key="10">
    <source>
        <dbReference type="ARBA" id="ARBA00023136"/>
    </source>
</evidence>
<proteinExistence type="predicted"/>
<dbReference type="Gene3D" id="1.10.287.130">
    <property type="match status" value="1"/>
</dbReference>
<dbReference type="PROSITE" id="PS50109">
    <property type="entry name" value="HIS_KIN"/>
    <property type="match status" value="1"/>
</dbReference>
<dbReference type="Pfam" id="PF02518">
    <property type="entry name" value="HATPase_c"/>
    <property type="match status" value="1"/>
</dbReference>
<dbReference type="InterPro" id="IPR003594">
    <property type="entry name" value="HATPase_dom"/>
</dbReference>
<dbReference type="GO" id="GO:0000155">
    <property type="term" value="F:phosphorelay sensor kinase activity"/>
    <property type="evidence" value="ECO:0007669"/>
    <property type="project" value="InterPro"/>
</dbReference>
<gene>
    <name evidence="14" type="ORF">QRX50_20130</name>
</gene>
<evidence type="ECO:0000256" key="4">
    <source>
        <dbReference type="ARBA" id="ARBA00022553"/>
    </source>
</evidence>
<dbReference type="EC" id="2.7.13.3" evidence="3"/>
<dbReference type="PANTHER" id="PTHR45436">
    <property type="entry name" value="SENSOR HISTIDINE KINASE YKOH"/>
    <property type="match status" value="1"/>
</dbReference>
<keyword evidence="9" id="KW-0902">Two-component regulatory system</keyword>
<name>A0A9Y2IP29_9PSEU</name>
<evidence type="ECO:0000256" key="3">
    <source>
        <dbReference type="ARBA" id="ARBA00012438"/>
    </source>
</evidence>
<comment type="catalytic activity">
    <reaction evidence="1">
        <text>ATP + protein L-histidine = ADP + protein N-phospho-L-histidine.</text>
        <dbReference type="EC" id="2.7.13.3"/>
    </reaction>
</comment>
<dbReference type="CDD" id="cd06225">
    <property type="entry name" value="HAMP"/>
    <property type="match status" value="1"/>
</dbReference>
<protein>
    <recommendedName>
        <fullName evidence="3">histidine kinase</fullName>
        <ecNumber evidence="3">2.7.13.3</ecNumber>
    </recommendedName>
</protein>
<dbReference type="SMART" id="SM00388">
    <property type="entry name" value="HisKA"/>
    <property type="match status" value="1"/>
</dbReference>
<evidence type="ECO:0000256" key="1">
    <source>
        <dbReference type="ARBA" id="ARBA00000085"/>
    </source>
</evidence>
<feature type="transmembrane region" description="Helical" evidence="11">
    <location>
        <begin position="143"/>
        <end position="163"/>
    </location>
</feature>
<feature type="domain" description="Histidine kinase" evidence="12">
    <location>
        <begin position="228"/>
        <end position="426"/>
    </location>
</feature>
<dbReference type="Pfam" id="PF00512">
    <property type="entry name" value="HisKA"/>
    <property type="match status" value="1"/>
</dbReference>
<keyword evidence="4" id="KW-0597">Phosphoprotein</keyword>
<dbReference type="PRINTS" id="PR00344">
    <property type="entry name" value="BCTRLSENSOR"/>
</dbReference>
<evidence type="ECO:0000313" key="14">
    <source>
        <dbReference type="EMBL" id="WIX82909.1"/>
    </source>
</evidence>
<evidence type="ECO:0000256" key="7">
    <source>
        <dbReference type="ARBA" id="ARBA00022777"/>
    </source>
</evidence>